<evidence type="ECO:0000259" key="1">
    <source>
        <dbReference type="Pfam" id="PF13556"/>
    </source>
</evidence>
<dbReference type="InterPro" id="IPR025736">
    <property type="entry name" value="PucR_C-HTH_dom"/>
</dbReference>
<dbReference type="Proteomes" id="UP000256269">
    <property type="component" value="Unassembled WGS sequence"/>
</dbReference>
<dbReference type="PANTHER" id="PTHR33744">
    <property type="entry name" value="CARBOHYDRATE DIACID REGULATOR"/>
    <property type="match status" value="1"/>
</dbReference>
<feature type="domain" description="PucR C-terminal helix-turn-helix" evidence="1">
    <location>
        <begin position="294"/>
        <end position="349"/>
    </location>
</feature>
<dbReference type="RefSeq" id="WP_116181804.1">
    <property type="nucleotide sequence ID" value="NZ_CP144375.1"/>
</dbReference>
<protein>
    <submittedName>
        <fullName evidence="2">PucR-like helix-turn-helix protein</fullName>
    </submittedName>
</protein>
<dbReference type="EMBL" id="QUNO01000031">
    <property type="protein sequence ID" value="REH26966.1"/>
    <property type="molecule type" value="Genomic_DNA"/>
</dbReference>
<dbReference type="OrthoDB" id="4571023at2"/>
<dbReference type="InterPro" id="IPR042070">
    <property type="entry name" value="PucR_C-HTH_sf"/>
</dbReference>
<comment type="caution">
    <text evidence="2">The sequence shown here is derived from an EMBL/GenBank/DDBJ whole genome shotgun (WGS) entry which is preliminary data.</text>
</comment>
<evidence type="ECO:0000313" key="3">
    <source>
        <dbReference type="Proteomes" id="UP000256269"/>
    </source>
</evidence>
<name>A0A3E0GTL1_9PSEU</name>
<keyword evidence="3" id="KW-1185">Reference proteome</keyword>
<dbReference type="Gene3D" id="1.10.10.2840">
    <property type="entry name" value="PucR C-terminal helix-turn-helix domain"/>
    <property type="match status" value="1"/>
</dbReference>
<dbReference type="InterPro" id="IPR051448">
    <property type="entry name" value="CdaR-like_regulators"/>
</dbReference>
<reference evidence="2 3" key="1">
    <citation type="submission" date="2018-08" db="EMBL/GenBank/DDBJ databases">
        <title>Genomic Encyclopedia of Archaeal and Bacterial Type Strains, Phase II (KMG-II): from individual species to whole genera.</title>
        <authorList>
            <person name="Goeker M."/>
        </authorList>
    </citation>
    <scope>NUCLEOTIDE SEQUENCE [LARGE SCALE GENOMIC DNA]</scope>
    <source>
        <strain evidence="2 3">DSM 45791</strain>
    </source>
</reference>
<dbReference type="AlphaFoldDB" id="A0A3E0GTL1"/>
<sequence length="364" mass="38688">MVAYISAVVSDLGARAVLPAAAENEPVDRDDLPRQVVMRCVLPLLAPAQPIGRCPEIESVRQVGRSWAEAGRDVDVLLAEVRQLTSDLVDQALARSGVDAAQRCADVRRVSRLGSQVLVEIAAGFQGGRAAAQRMSGPDGVAALLAVNSSDLVEPGPGLGYAVVAVGAVGERHGALERALLRWGGPATVSVLGPEGGHVVLAAVDEEDAAKRCACALRAVGTDIRLALVWSENRTLPSAKAVADEILATAVAQQFAGGVYRMRDVLIEFAASRAPEVSNALLRVIQPLVKQRVLWETLQVLLEEDGNRGRAAERLIIHRSTVDYRLQRIGQLTGYSPCSVRGLRVLAAATAMYRLAALRNRRAA</sequence>
<proteinExistence type="predicted"/>
<organism evidence="2 3">
    <name type="scientific">Kutzneria buriramensis</name>
    <dbReference type="NCBI Taxonomy" id="1045776"/>
    <lineage>
        <taxon>Bacteria</taxon>
        <taxon>Bacillati</taxon>
        <taxon>Actinomycetota</taxon>
        <taxon>Actinomycetes</taxon>
        <taxon>Pseudonocardiales</taxon>
        <taxon>Pseudonocardiaceae</taxon>
        <taxon>Kutzneria</taxon>
    </lineage>
</organism>
<evidence type="ECO:0000313" key="2">
    <source>
        <dbReference type="EMBL" id="REH26966.1"/>
    </source>
</evidence>
<accession>A0A3E0GTL1</accession>
<dbReference type="Pfam" id="PF13556">
    <property type="entry name" value="HTH_30"/>
    <property type="match status" value="1"/>
</dbReference>
<gene>
    <name evidence="2" type="ORF">BCF44_13121</name>
</gene>